<dbReference type="Gene3D" id="1.20.120.520">
    <property type="entry name" value="nmb1532 protein domain like"/>
    <property type="match status" value="1"/>
</dbReference>
<name>A0A064CRH0_9MYCO</name>
<comment type="caution">
    <text evidence="2">The sequence shown here is derived from an EMBL/GenBank/DDBJ whole genome shotgun (WGS) entry which is preliminary data.</text>
</comment>
<dbReference type="Proteomes" id="UP000022835">
    <property type="component" value="Unassembled WGS sequence"/>
</dbReference>
<evidence type="ECO:0000313" key="2">
    <source>
        <dbReference type="EMBL" id="KDF01413.1"/>
    </source>
</evidence>
<dbReference type="STRING" id="1440774.Y900_021360"/>
<reference evidence="2" key="1">
    <citation type="submission" date="2014-05" db="EMBL/GenBank/DDBJ databases">
        <title>Genome sequence of Mycobacterium aromaticivorans strain JS19b1T (= DSM 45407T).</title>
        <authorList>
            <person name="Kwak Y."/>
            <person name="Park G.-S."/>
            <person name="Li Q.X."/>
            <person name="Lee S.-E."/>
            <person name="Shin J.-H."/>
        </authorList>
    </citation>
    <scope>NUCLEOTIDE SEQUENCE [LARGE SCALE GENOMIC DNA]</scope>
    <source>
        <strain evidence="2">JS19b1</strain>
    </source>
</reference>
<dbReference type="CDD" id="cd12108">
    <property type="entry name" value="Hr-like"/>
    <property type="match status" value="1"/>
</dbReference>
<protein>
    <recommendedName>
        <fullName evidence="1">Hemerythrin-like domain-containing protein</fullName>
    </recommendedName>
</protein>
<dbReference type="eggNOG" id="COG3945">
    <property type="taxonomic scope" value="Bacteria"/>
</dbReference>
<dbReference type="RefSeq" id="WP_036344256.1">
    <property type="nucleotide sequence ID" value="NZ_JALN02000001.1"/>
</dbReference>
<feature type="domain" description="Hemerythrin-like" evidence="1">
    <location>
        <begin position="25"/>
        <end position="158"/>
    </location>
</feature>
<dbReference type="Pfam" id="PF01814">
    <property type="entry name" value="Hemerythrin"/>
    <property type="match status" value="1"/>
</dbReference>
<evidence type="ECO:0000313" key="3">
    <source>
        <dbReference type="Proteomes" id="UP000022835"/>
    </source>
</evidence>
<keyword evidence="3" id="KW-1185">Reference proteome</keyword>
<evidence type="ECO:0000259" key="1">
    <source>
        <dbReference type="Pfam" id="PF01814"/>
    </source>
</evidence>
<gene>
    <name evidence="2" type="ORF">Y900_021360</name>
</gene>
<accession>A0A064CRH0</accession>
<organism evidence="2 3">
    <name type="scientific">Mycolicibacterium aromaticivorans JS19b1 = JCM 16368</name>
    <dbReference type="NCBI Taxonomy" id="1440774"/>
    <lineage>
        <taxon>Bacteria</taxon>
        <taxon>Bacillati</taxon>
        <taxon>Actinomycetota</taxon>
        <taxon>Actinomycetes</taxon>
        <taxon>Mycobacteriales</taxon>
        <taxon>Mycobacteriaceae</taxon>
        <taxon>Mycolicibacterium</taxon>
    </lineage>
</organism>
<dbReference type="OrthoDB" id="5197650at2"/>
<sequence length="229" mass="25525">MKTPQPVTVTPRQPHDPEPDLIGITLAHRAMLTDVGRLAATVTDIGEGRQRCSTRRAQAIARYTDLLCESIHHHHTVEDTVLWPVIDACAKDIVDLTELTDDHAALDPRLEIITHRANAFRVAGGDRRTAALLGAELADLRNLLTEHIAEEERDIFPVIRRHVSVADWQVVEKMAQRTGRLTFDGPRTVGAATDDERAAVAKEVSPVLRLLLAVLARRHRRFENEVFSG</sequence>
<dbReference type="AlphaFoldDB" id="A0A064CRH0"/>
<proteinExistence type="predicted"/>
<dbReference type="EMBL" id="JALN02000001">
    <property type="protein sequence ID" value="KDF01413.1"/>
    <property type="molecule type" value="Genomic_DNA"/>
</dbReference>
<dbReference type="InterPro" id="IPR012312">
    <property type="entry name" value="Hemerythrin-like"/>
</dbReference>